<gene>
    <name evidence="2" type="ORF">EYW49_09670</name>
</gene>
<protein>
    <submittedName>
        <fullName evidence="2">Uncharacterized protein</fullName>
    </submittedName>
</protein>
<feature type="signal peptide" evidence="1">
    <location>
        <begin position="1"/>
        <end position="25"/>
    </location>
</feature>
<evidence type="ECO:0000313" key="3">
    <source>
        <dbReference type="Proteomes" id="UP000292781"/>
    </source>
</evidence>
<organism evidence="2 3">
    <name type="scientific">Siculibacillus lacustris</name>
    <dbReference type="NCBI Taxonomy" id="1549641"/>
    <lineage>
        <taxon>Bacteria</taxon>
        <taxon>Pseudomonadati</taxon>
        <taxon>Pseudomonadota</taxon>
        <taxon>Alphaproteobacteria</taxon>
        <taxon>Hyphomicrobiales</taxon>
        <taxon>Ancalomicrobiaceae</taxon>
        <taxon>Siculibacillus</taxon>
    </lineage>
</organism>
<keyword evidence="1" id="KW-0732">Signal</keyword>
<sequence>MSSTLARTISLAALLALAVPAGAHAFDRDQWRGSTSDDGGWRLDCDAPACVPGSLVTFTVKPPHAVADLATYEATLAHPAPEFARRGITVATGPVRRSVIGRFVLYRATRTLTLPDGRRQIGPMGVLVGDDLSLSLFSLSPDPAAAERNFTGVATWLARHPPKPGGQR</sequence>
<comment type="caution">
    <text evidence="2">The sequence shown here is derived from an EMBL/GenBank/DDBJ whole genome shotgun (WGS) entry which is preliminary data.</text>
</comment>
<name>A0A4Q9VQT6_9HYPH</name>
<reference evidence="2 3" key="1">
    <citation type="submission" date="2019-02" db="EMBL/GenBank/DDBJ databases">
        <title>Siculibacillus lacustris gen. nov., sp. nov., a new rosette-forming bacterium isolated from a freshwater crater lake (Lake St. Ana, Romania).</title>
        <authorList>
            <person name="Felfoldi T."/>
            <person name="Marton Z."/>
            <person name="Szabo A."/>
            <person name="Mentes A."/>
            <person name="Boka K."/>
            <person name="Marialigeti K."/>
            <person name="Mathe I."/>
            <person name="Koncz M."/>
            <person name="Schumann P."/>
            <person name="Toth E."/>
        </authorList>
    </citation>
    <scope>NUCLEOTIDE SEQUENCE [LARGE SCALE GENOMIC DNA]</scope>
    <source>
        <strain evidence="2 3">SA-279</strain>
    </source>
</reference>
<evidence type="ECO:0000313" key="2">
    <source>
        <dbReference type="EMBL" id="TBW38209.1"/>
    </source>
</evidence>
<dbReference type="EMBL" id="SJFN01000012">
    <property type="protein sequence ID" value="TBW38209.1"/>
    <property type="molecule type" value="Genomic_DNA"/>
</dbReference>
<feature type="chain" id="PRO_5020197737" evidence="1">
    <location>
        <begin position="26"/>
        <end position="168"/>
    </location>
</feature>
<dbReference type="RefSeq" id="WP_131308907.1">
    <property type="nucleotide sequence ID" value="NZ_SJFN01000012.1"/>
</dbReference>
<dbReference type="Proteomes" id="UP000292781">
    <property type="component" value="Unassembled WGS sequence"/>
</dbReference>
<accession>A0A4Q9VQT6</accession>
<keyword evidence="3" id="KW-1185">Reference proteome</keyword>
<evidence type="ECO:0000256" key="1">
    <source>
        <dbReference type="SAM" id="SignalP"/>
    </source>
</evidence>
<proteinExistence type="predicted"/>
<dbReference type="AlphaFoldDB" id="A0A4Q9VQT6"/>